<protein>
    <submittedName>
        <fullName evidence="1">Uncharacterized protein</fullName>
    </submittedName>
</protein>
<dbReference type="OrthoDB" id="4825649at2"/>
<dbReference type="AlphaFoldDB" id="A0A1L6TC78"/>
<gene>
    <name evidence="1" type="ORF">KU39_1778</name>
</gene>
<reference evidence="1 2" key="1">
    <citation type="journal article" date="2014" name="Genome Announc.">
        <title>Comparative Genome Analysis of Two Isolates of the Fish Pathogen Piscirickettsia salmonis from Different Hosts Reveals Major Differences in Virulence-Associated Secretion Systems.</title>
        <authorList>
            <person name="Bohle H."/>
            <person name="Henriquez P."/>
            <person name="Grothusen H."/>
            <person name="Navas E."/>
            <person name="Sandoval A."/>
            <person name="Bustamante F."/>
            <person name="Bustos P."/>
            <person name="Mancilla M."/>
        </authorList>
    </citation>
    <scope>NUCLEOTIDE SEQUENCE [LARGE SCALE GENOMIC DNA]</scope>
    <source>
        <strain evidence="2">B1-32597</strain>
    </source>
</reference>
<accession>A0A1L6TC78</accession>
<dbReference type="Pfam" id="PF14107">
    <property type="entry name" value="DUF4280"/>
    <property type="match status" value="1"/>
</dbReference>
<organism evidence="1 2">
    <name type="scientific">Piscirickettsia salmonis</name>
    <dbReference type="NCBI Taxonomy" id="1238"/>
    <lineage>
        <taxon>Bacteria</taxon>
        <taxon>Pseudomonadati</taxon>
        <taxon>Pseudomonadota</taxon>
        <taxon>Gammaproteobacteria</taxon>
        <taxon>Thiotrichales</taxon>
        <taxon>Piscirickettsiaceae</taxon>
        <taxon>Piscirickettsia</taxon>
    </lineage>
</organism>
<dbReference type="Proteomes" id="UP000029558">
    <property type="component" value="Chromosome"/>
</dbReference>
<sequence length="959" mass="102654">MGFDLTDFSPLQVSLHDIVSDVPTPDFSAAVEKSQQAVSQSVSLLQEVQPKKVLASPLESCQYHLAQVQDAIPMDKSELFLSVNDLTNKTASQISALADQSQQQLVDYHKIENRCPSVYHLQQLKSSLINLKDRHQVPGDTNSTAFDQLQQDVNGIAGTLSQLYGSTQSTMSDLVNSSGLPDKLPDFELPTADLSTAMGVNVPTDLIPESLSQFDSVSSLSSLQEKSAVFFGYGGHIANDFSSEGVSATSQKGNDDSEGASVVQSAALFLGYQGSHARQVLSDQLSQQVACAEQSLSDIAANQGAVLKNTQNLLAIQSFLNEHSSQVATASLGQLKTDQLAQLSAMVDEQHQHFLSEYQNYNPYPQGKIDEAMSQMTEDNSFVRLASQTQQLDLQAEAWQQCSQCSDFSVADFTVMQASAASFMNLGEKMTQMGYSQFDAVASSVTNYQQALNNYQSSALANYAGQKDQLMQSALASYSQLTNLQSSLSDPEAIMAASGINAPDLSAYEDQFADLAATQAALQAQLDQVMENNSVLDASTAMTNNIEMSVCGLALPPLLDMDFSLPDFSLGLPSINLMKLSELADLLKKMLASFLGSSDGSGLFSINLDFINNILNKISDIKNKMSDWASGIVDQFMGQASGLFDFALPNLSDILNGLMDKLNGLWSKFSLCSTISSALASLISAVSGLADQFKDALSMDNIMGSLDQLKSTLSNLLGGSGNSNSFLPDIIGLYNDALAKLGELTDAYQNLKSLALDQYAAGLAKLQELTDQALAAYQSLKDTLNGYVPIVPAIDMDSLMAYFPGLEQLVNDINEAIACLTSSFSSFAASAEGDQIGVASGAQVKCDKGLAEMPLNVIPLGKEYGPGKSMTVMLNVIPYLNIPSFGACMSSSNPLAIANFGILPTTCMPIVMPFFPVAMLTQAMSLPLATNESQCYCIFSMLTSTLTIADPGQDEMKVT</sequence>
<dbReference type="InterPro" id="IPR025460">
    <property type="entry name" value="DUF4280"/>
</dbReference>
<evidence type="ECO:0000313" key="2">
    <source>
        <dbReference type="Proteomes" id="UP000029558"/>
    </source>
</evidence>
<proteinExistence type="predicted"/>
<dbReference type="RefSeq" id="WP_017376655.1">
    <property type="nucleotide sequence ID" value="NZ_CP012508.1"/>
</dbReference>
<name>A0A1L6TC78_PISSA</name>
<evidence type="ECO:0000313" key="1">
    <source>
        <dbReference type="EMBL" id="ALB22958.1"/>
    </source>
</evidence>
<dbReference type="EMBL" id="CP012508">
    <property type="protein sequence ID" value="ALB22958.1"/>
    <property type="molecule type" value="Genomic_DNA"/>
</dbReference>